<dbReference type="PANTHER" id="PTHR10773:SF19">
    <property type="match status" value="1"/>
</dbReference>
<dbReference type="AlphaFoldDB" id="A0A5B7GRR2"/>
<name>A0A5B7GRR2_PORTR</name>
<dbReference type="OrthoDB" id="6381569at2759"/>
<evidence type="ECO:0000313" key="2">
    <source>
        <dbReference type="Proteomes" id="UP000324222"/>
    </source>
</evidence>
<keyword evidence="2" id="KW-1185">Reference proteome</keyword>
<sequence length="187" mass="21412">MPPDQPESSRGRKRVRNPVEWKKNLAKRRRNMGEAYVSRSTGRQVQARVMRPPCADGCYDKIALPIVTVLHREFWAIGNFALQNAYIQKQVCKKPVKRHRPVQEPNEARLRSCTLEYTLAYADQTYTICKKGFLAILAVSETRVRTALKAITTTGSPREDKRGKLIPVNIISDAQLERAMQHIHKCN</sequence>
<dbReference type="Proteomes" id="UP000324222">
    <property type="component" value="Unassembled WGS sequence"/>
</dbReference>
<dbReference type="PANTHER" id="PTHR10773">
    <property type="entry name" value="DNA-DIRECTED RNA POLYMERASES I, II, AND III SUBUNIT RPABC2"/>
    <property type="match status" value="1"/>
</dbReference>
<dbReference type="EMBL" id="VSRR010018644">
    <property type="protein sequence ID" value="MPC61552.1"/>
    <property type="molecule type" value="Genomic_DNA"/>
</dbReference>
<comment type="caution">
    <text evidence="1">The sequence shown here is derived from an EMBL/GenBank/DDBJ whole genome shotgun (WGS) entry which is preliminary data.</text>
</comment>
<accession>A0A5B7GRR2</accession>
<organism evidence="1 2">
    <name type="scientific">Portunus trituberculatus</name>
    <name type="common">Swimming crab</name>
    <name type="synonym">Neptunus trituberculatus</name>
    <dbReference type="NCBI Taxonomy" id="210409"/>
    <lineage>
        <taxon>Eukaryota</taxon>
        <taxon>Metazoa</taxon>
        <taxon>Ecdysozoa</taxon>
        <taxon>Arthropoda</taxon>
        <taxon>Crustacea</taxon>
        <taxon>Multicrustacea</taxon>
        <taxon>Malacostraca</taxon>
        <taxon>Eumalacostraca</taxon>
        <taxon>Eucarida</taxon>
        <taxon>Decapoda</taxon>
        <taxon>Pleocyemata</taxon>
        <taxon>Brachyura</taxon>
        <taxon>Eubrachyura</taxon>
        <taxon>Portunoidea</taxon>
        <taxon>Portunidae</taxon>
        <taxon>Portuninae</taxon>
        <taxon>Portunus</taxon>
    </lineage>
</organism>
<gene>
    <name evidence="1" type="ORF">E2C01_055624</name>
</gene>
<reference evidence="1 2" key="1">
    <citation type="submission" date="2019-05" db="EMBL/GenBank/DDBJ databases">
        <title>Another draft genome of Portunus trituberculatus and its Hox gene families provides insights of decapod evolution.</title>
        <authorList>
            <person name="Jeong J.-H."/>
            <person name="Song I."/>
            <person name="Kim S."/>
            <person name="Choi T."/>
            <person name="Kim D."/>
            <person name="Ryu S."/>
            <person name="Kim W."/>
        </authorList>
    </citation>
    <scope>NUCLEOTIDE SEQUENCE [LARGE SCALE GENOMIC DNA]</scope>
    <source>
        <tissue evidence="1">Muscle</tissue>
    </source>
</reference>
<protein>
    <submittedName>
        <fullName evidence="1">Uncharacterized protein</fullName>
    </submittedName>
</protein>
<evidence type="ECO:0000313" key="1">
    <source>
        <dbReference type="EMBL" id="MPC61552.1"/>
    </source>
</evidence>
<proteinExistence type="predicted"/>